<protein>
    <submittedName>
        <fullName evidence="1">Uncharacterized protein</fullName>
    </submittedName>
</protein>
<sequence length="59" mass="6290">MRGLGAIWAGLTRGLIQHMTITGLLSEVKRETLAPGPIQLQVIYGRVTQMAVLLSGTGD</sequence>
<gene>
    <name evidence="1" type="ORF">SDC9_189692</name>
</gene>
<name>A0A645HU82_9ZZZZ</name>
<dbReference type="AlphaFoldDB" id="A0A645HU82"/>
<reference evidence="1" key="1">
    <citation type="submission" date="2019-08" db="EMBL/GenBank/DDBJ databases">
        <authorList>
            <person name="Kucharzyk K."/>
            <person name="Murdoch R.W."/>
            <person name="Higgins S."/>
            <person name="Loffler F."/>
        </authorList>
    </citation>
    <scope>NUCLEOTIDE SEQUENCE</scope>
</reference>
<dbReference type="EMBL" id="VSSQ01099659">
    <property type="protein sequence ID" value="MPN42136.1"/>
    <property type="molecule type" value="Genomic_DNA"/>
</dbReference>
<organism evidence="1">
    <name type="scientific">bioreactor metagenome</name>
    <dbReference type="NCBI Taxonomy" id="1076179"/>
    <lineage>
        <taxon>unclassified sequences</taxon>
        <taxon>metagenomes</taxon>
        <taxon>ecological metagenomes</taxon>
    </lineage>
</organism>
<accession>A0A645HU82</accession>
<comment type="caution">
    <text evidence="1">The sequence shown here is derived from an EMBL/GenBank/DDBJ whole genome shotgun (WGS) entry which is preliminary data.</text>
</comment>
<evidence type="ECO:0000313" key="1">
    <source>
        <dbReference type="EMBL" id="MPN42136.1"/>
    </source>
</evidence>
<proteinExistence type="predicted"/>